<comment type="caution">
    <text evidence="1">The sequence shown here is derived from an EMBL/GenBank/DDBJ whole genome shotgun (WGS) entry which is preliminary data.</text>
</comment>
<organism evidence="1 2">
    <name type="scientific">Kickxella alabastrina</name>
    <dbReference type="NCBI Taxonomy" id="61397"/>
    <lineage>
        <taxon>Eukaryota</taxon>
        <taxon>Fungi</taxon>
        <taxon>Fungi incertae sedis</taxon>
        <taxon>Zoopagomycota</taxon>
        <taxon>Kickxellomycotina</taxon>
        <taxon>Kickxellomycetes</taxon>
        <taxon>Kickxellales</taxon>
        <taxon>Kickxellaceae</taxon>
        <taxon>Kickxella</taxon>
    </lineage>
</organism>
<gene>
    <name evidence="1" type="ORF">LPJ66_007084</name>
</gene>
<reference evidence="1" key="1">
    <citation type="submission" date="2022-07" db="EMBL/GenBank/DDBJ databases">
        <title>Phylogenomic reconstructions and comparative analyses of Kickxellomycotina fungi.</title>
        <authorList>
            <person name="Reynolds N.K."/>
            <person name="Stajich J.E."/>
            <person name="Barry K."/>
            <person name="Grigoriev I.V."/>
            <person name="Crous P."/>
            <person name="Smith M.E."/>
        </authorList>
    </citation>
    <scope>NUCLEOTIDE SEQUENCE</scope>
    <source>
        <strain evidence="1">Benny 63K</strain>
    </source>
</reference>
<name>A0ACC1IC65_9FUNG</name>
<dbReference type="Proteomes" id="UP001150581">
    <property type="component" value="Unassembled WGS sequence"/>
</dbReference>
<evidence type="ECO:0000313" key="1">
    <source>
        <dbReference type="EMBL" id="KAJ1891147.1"/>
    </source>
</evidence>
<keyword evidence="2" id="KW-1185">Reference proteome</keyword>
<accession>A0ACC1IC65</accession>
<sequence length="759" mass="82653">MDTFSVDELDDSIFGTDATIDWAEEVDMTQVLNTNAFASADSNASKHTENPAAGTSRGQSRNTNGYGPGSGNRGARENREPRGRFQQNSGRQSRQDTRPLRNQPEVNSGYTNNTINPNASSGRGGRGGGSSGSNTGSGNRGVRNQGGRSTSRSGYAPPPPAQQNYSHPPNGMPMGNDSRQHHGPRDRSLSMERSGSIDRSRAWRGSSSSNNRSRADKADRWEHDKFDSGTQPHSYQSGSMGRMRERRNSNSQDSVISPVDIEHIGKEGISHVTINRRESNASSRGYMAASYETPRRLGPDHSFEDRGGSEVMRFGKAQQHQHQQQQLLPALGLSAGLPVRSVSPRSPEDGHTENGPYRAPHRRRSSVDNNSIINFAVSATSPTIHPISASTGVAPQQHKQEQDNQQEQHKEQREQDQDQPKPDGKEADEDNDTTPEAEWENFVANGGLEIPFDRITDDLLKNMQRVSVSQDKPTLSGIASEITTPLPPVFTPAAASDASPKQRSRAMVQLDDDNDTSDDDTEHADTFESHTAQAGPKGGSRPAAANDQGISIRGSAKKTSENPSWASNGMSSLVLDQVVAPRTRRSSIPISERATRTVPPATSTQPRPLPANTDPLGIRIKGVVSSSACSSTDVRTPSMPIRPTASGSRPATPTKPAVPLARPSSRSSSNEGRAKAQGPVPSTYLRRQAEVYDEDRGRHVFSASISYDENRYAPIHVHERDDVAKLAAKFARTWRIHNKEQRVKQLLTKMKLAYQDAAL</sequence>
<evidence type="ECO:0000313" key="2">
    <source>
        <dbReference type="Proteomes" id="UP001150581"/>
    </source>
</evidence>
<protein>
    <submittedName>
        <fullName evidence="1">Uncharacterized protein</fullName>
    </submittedName>
</protein>
<dbReference type="EMBL" id="JANBPG010001211">
    <property type="protein sequence ID" value="KAJ1891147.1"/>
    <property type="molecule type" value="Genomic_DNA"/>
</dbReference>
<proteinExistence type="predicted"/>